<dbReference type="SUPFAM" id="SSF53850">
    <property type="entry name" value="Periplasmic binding protein-like II"/>
    <property type="match status" value="1"/>
</dbReference>
<accession>A0A1M7HWY4</accession>
<feature type="compositionally biased region" description="Low complexity" evidence="1">
    <location>
        <begin position="35"/>
        <end position="47"/>
    </location>
</feature>
<feature type="chain" id="PRO_5009926675" evidence="2">
    <location>
        <begin position="23"/>
        <end position="495"/>
    </location>
</feature>
<sequence length="495" mass="53538">MNTLKRTLACIATLAMTATAFASCGDEKKDDNKAETTTAAATEATTADPDGGEETTEPPAGDHQIDPSLKTGGKEFTVVAWNADDVPYLIAQWKGLNYDTIVQDLADGKVEGVNANILNVQGGQASEKYDQLFNDGSDIDVYLVEADWALKYINDDTRTVALEKLGLGDNDFSNIYGYTDEVGKATEGANAGKRVGVSWQAAAGGFAYRADLAEEYLGVKTPEEMQAKINDWDLFVDAAKEVSDKTSGGVALADTLGGLWQAFACGRTQPWVVDNKLVIDDSCKKFADTAKALWDCGGVTKNTQWTDEWTAAGVSGKCMGYFVSTWGFGGFFLDAVGGVDGEQYGKWNVCQGPTPFYWGGTWMVVNPGTDNAEEAQQFLLSACSDEAQMSAYAKAKPEYVNNQKVMDDLIAGNTVFNEKISGNFKDGQNYFAELAKNAKTIDFKGLITPYDASIKGSFSNAIKEQFLEGGKSYDDSMETFKDKVAESVPDLEWDD</sequence>
<dbReference type="EMBL" id="FRCT01000003">
    <property type="protein sequence ID" value="SHM32938.1"/>
    <property type="molecule type" value="Genomic_DNA"/>
</dbReference>
<evidence type="ECO:0000256" key="1">
    <source>
        <dbReference type="SAM" id="MobiDB-lite"/>
    </source>
</evidence>
<dbReference type="PANTHER" id="PTHR43649:SF12">
    <property type="entry name" value="DIACETYLCHITOBIOSE BINDING PROTEIN DASA"/>
    <property type="match status" value="1"/>
</dbReference>
<dbReference type="InterPro" id="IPR050490">
    <property type="entry name" value="Bact_solute-bd_prot1"/>
</dbReference>
<evidence type="ECO:0000313" key="3">
    <source>
        <dbReference type="EMBL" id="SHM32938.1"/>
    </source>
</evidence>
<gene>
    <name evidence="3" type="ORF">SAMN04487860_103147</name>
</gene>
<dbReference type="RefSeq" id="WP_072949286.1">
    <property type="nucleotide sequence ID" value="NZ_FRCT01000003.1"/>
</dbReference>
<feature type="signal peptide" evidence="2">
    <location>
        <begin position="1"/>
        <end position="22"/>
    </location>
</feature>
<dbReference type="Gene3D" id="3.40.190.10">
    <property type="entry name" value="Periplasmic binding protein-like II"/>
    <property type="match status" value="1"/>
</dbReference>
<proteinExistence type="predicted"/>
<dbReference type="PROSITE" id="PS51257">
    <property type="entry name" value="PROKAR_LIPOPROTEIN"/>
    <property type="match status" value="1"/>
</dbReference>
<name>A0A1M7HWY4_RUMFL</name>
<dbReference type="PANTHER" id="PTHR43649">
    <property type="entry name" value="ARABINOSE-BINDING PROTEIN-RELATED"/>
    <property type="match status" value="1"/>
</dbReference>
<organism evidence="3 4">
    <name type="scientific">Ruminococcus flavefaciens</name>
    <dbReference type="NCBI Taxonomy" id="1265"/>
    <lineage>
        <taxon>Bacteria</taxon>
        <taxon>Bacillati</taxon>
        <taxon>Bacillota</taxon>
        <taxon>Clostridia</taxon>
        <taxon>Eubacteriales</taxon>
        <taxon>Oscillospiraceae</taxon>
        <taxon>Ruminococcus</taxon>
    </lineage>
</organism>
<reference evidence="3 4" key="1">
    <citation type="submission" date="2016-11" db="EMBL/GenBank/DDBJ databases">
        <authorList>
            <person name="Jaros S."/>
            <person name="Januszkiewicz K."/>
            <person name="Wedrychowicz H."/>
        </authorList>
    </citation>
    <scope>NUCLEOTIDE SEQUENCE [LARGE SCALE GENOMIC DNA]</scope>
    <source>
        <strain evidence="3 4">Y1</strain>
    </source>
</reference>
<keyword evidence="2" id="KW-0732">Signal</keyword>
<evidence type="ECO:0000256" key="2">
    <source>
        <dbReference type="SAM" id="SignalP"/>
    </source>
</evidence>
<dbReference type="AlphaFoldDB" id="A0A1M7HWY4"/>
<protein>
    <submittedName>
        <fullName evidence="3">ABC-type glycerol-3-phosphate transport system, substrate-binding protein</fullName>
    </submittedName>
</protein>
<feature type="region of interest" description="Disordered" evidence="1">
    <location>
        <begin position="26"/>
        <end position="68"/>
    </location>
</feature>
<evidence type="ECO:0000313" key="4">
    <source>
        <dbReference type="Proteomes" id="UP000184394"/>
    </source>
</evidence>
<dbReference type="Proteomes" id="UP000184394">
    <property type="component" value="Unassembled WGS sequence"/>
</dbReference>